<keyword evidence="3" id="KW-0808">Transferase</keyword>
<dbReference type="InterPro" id="IPR001245">
    <property type="entry name" value="Ser-Thr/Tyr_kinase_cat_dom"/>
</dbReference>
<keyword evidence="4" id="KW-1185">Reference proteome</keyword>
<feature type="domain" description="Protein kinase" evidence="2">
    <location>
        <begin position="17"/>
        <end position="185"/>
    </location>
</feature>
<organism evidence="3 4">
    <name type="scientific">Geodia barretti</name>
    <name type="common">Barrett's horny sponge</name>
    <dbReference type="NCBI Taxonomy" id="519541"/>
    <lineage>
        <taxon>Eukaryota</taxon>
        <taxon>Metazoa</taxon>
        <taxon>Porifera</taxon>
        <taxon>Demospongiae</taxon>
        <taxon>Heteroscleromorpha</taxon>
        <taxon>Tetractinellida</taxon>
        <taxon>Astrophorina</taxon>
        <taxon>Geodiidae</taxon>
        <taxon>Geodia</taxon>
    </lineage>
</organism>
<keyword evidence="3" id="KW-0418">Kinase</keyword>
<protein>
    <submittedName>
        <fullName evidence="3">Dual specificity protein kinase shkA</fullName>
    </submittedName>
</protein>
<proteinExistence type="predicted"/>
<dbReference type="Gene3D" id="1.10.510.10">
    <property type="entry name" value="Transferase(Phosphotransferase) domain 1"/>
    <property type="match status" value="1"/>
</dbReference>
<dbReference type="SUPFAM" id="SSF56112">
    <property type="entry name" value="Protein kinase-like (PK-like)"/>
    <property type="match status" value="1"/>
</dbReference>
<evidence type="ECO:0000256" key="1">
    <source>
        <dbReference type="SAM" id="MobiDB-lite"/>
    </source>
</evidence>
<dbReference type="Proteomes" id="UP001174909">
    <property type="component" value="Unassembled WGS sequence"/>
</dbReference>
<dbReference type="PANTHER" id="PTHR44329">
    <property type="entry name" value="SERINE/THREONINE-PROTEIN KINASE TNNI3K-RELATED"/>
    <property type="match status" value="1"/>
</dbReference>
<feature type="region of interest" description="Disordered" evidence="1">
    <location>
        <begin position="159"/>
        <end position="185"/>
    </location>
</feature>
<accession>A0AA35R748</accession>
<dbReference type="Pfam" id="PF07714">
    <property type="entry name" value="PK_Tyr_Ser-Thr"/>
    <property type="match status" value="1"/>
</dbReference>
<evidence type="ECO:0000313" key="3">
    <source>
        <dbReference type="EMBL" id="CAI8005764.1"/>
    </source>
</evidence>
<dbReference type="EMBL" id="CASHTH010000633">
    <property type="protein sequence ID" value="CAI8005764.1"/>
    <property type="molecule type" value="Genomic_DNA"/>
</dbReference>
<evidence type="ECO:0000313" key="4">
    <source>
        <dbReference type="Proteomes" id="UP001174909"/>
    </source>
</evidence>
<comment type="caution">
    <text evidence="3">The sequence shown here is derived from an EMBL/GenBank/DDBJ whole genome shotgun (WGS) entry which is preliminary data.</text>
</comment>
<dbReference type="AlphaFoldDB" id="A0AA35R748"/>
<dbReference type="InterPro" id="IPR011009">
    <property type="entry name" value="Kinase-like_dom_sf"/>
</dbReference>
<sequence length="185" mass="20680">MVDEELSRYVIDELEGLEEGVRQGTGSFGSVYKVRVNGMPCIAKRLHDILDHRQAAASPGSPARATIQERFRNECLLLSRIRHPNIVQFLGVHYGANSGDLSLVLEHLHMDLEQCLATYPNMPLSIKLGVLKDVSYGLLHLHTRKPAIVHRDLTVSKRPCHAGHARKDSRPGRLPPPRRISYAAI</sequence>
<name>A0AA35R748_GEOBA</name>
<gene>
    <name evidence="3" type="ORF">GBAR_LOCUS4388</name>
</gene>
<dbReference type="PROSITE" id="PS50011">
    <property type="entry name" value="PROTEIN_KINASE_DOM"/>
    <property type="match status" value="1"/>
</dbReference>
<dbReference type="InterPro" id="IPR051681">
    <property type="entry name" value="Ser/Thr_Kinases-Pseudokinases"/>
</dbReference>
<evidence type="ECO:0000259" key="2">
    <source>
        <dbReference type="PROSITE" id="PS50011"/>
    </source>
</evidence>
<dbReference type="GO" id="GO:0004674">
    <property type="term" value="F:protein serine/threonine kinase activity"/>
    <property type="evidence" value="ECO:0007669"/>
    <property type="project" value="TreeGrafter"/>
</dbReference>
<dbReference type="InterPro" id="IPR000719">
    <property type="entry name" value="Prot_kinase_dom"/>
</dbReference>
<dbReference type="GO" id="GO:0005524">
    <property type="term" value="F:ATP binding"/>
    <property type="evidence" value="ECO:0007669"/>
    <property type="project" value="InterPro"/>
</dbReference>
<reference evidence="3" key="1">
    <citation type="submission" date="2023-03" db="EMBL/GenBank/DDBJ databases">
        <authorList>
            <person name="Steffen K."/>
            <person name="Cardenas P."/>
        </authorList>
    </citation>
    <scope>NUCLEOTIDE SEQUENCE</scope>
</reference>